<dbReference type="InterPro" id="IPR036942">
    <property type="entry name" value="Beta-barrel_TonB_sf"/>
</dbReference>
<evidence type="ECO:0000256" key="8">
    <source>
        <dbReference type="ARBA" id="ARBA00023065"/>
    </source>
</evidence>
<evidence type="ECO:0000256" key="11">
    <source>
        <dbReference type="ARBA" id="ARBA00023237"/>
    </source>
</evidence>
<keyword evidence="8" id="KW-0406">Ion transport</keyword>
<evidence type="ECO:0000256" key="4">
    <source>
        <dbReference type="ARBA" id="ARBA00022496"/>
    </source>
</evidence>
<keyword evidence="17" id="KW-0675">Receptor</keyword>
<evidence type="ECO:0000259" key="16">
    <source>
        <dbReference type="Pfam" id="PF07715"/>
    </source>
</evidence>
<evidence type="ECO:0000256" key="14">
    <source>
        <dbReference type="SAM" id="SignalP"/>
    </source>
</evidence>
<evidence type="ECO:0000256" key="2">
    <source>
        <dbReference type="ARBA" id="ARBA00022448"/>
    </source>
</evidence>
<protein>
    <submittedName>
        <fullName evidence="17">TonB-dependent receptor</fullName>
    </submittedName>
</protein>
<evidence type="ECO:0000256" key="7">
    <source>
        <dbReference type="ARBA" id="ARBA00023004"/>
    </source>
</evidence>
<organism evidence="17 18">
    <name type="scientific">Namhaeicola litoreus</name>
    <dbReference type="NCBI Taxonomy" id="1052145"/>
    <lineage>
        <taxon>Bacteria</taxon>
        <taxon>Pseudomonadati</taxon>
        <taxon>Bacteroidota</taxon>
        <taxon>Flavobacteriia</taxon>
        <taxon>Flavobacteriales</taxon>
        <taxon>Flavobacteriaceae</taxon>
        <taxon>Namhaeicola</taxon>
    </lineage>
</organism>
<feature type="domain" description="TonB-dependent receptor plug" evidence="16">
    <location>
        <begin position="41"/>
        <end position="149"/>
    </location>
</feature>
<keyword evidence="6 14" id="KW-0732">Signal</keyword>
<dbReference type="PROSITE" id="PS52016">
    <property type="entry name" value="TONB_DEPENDENT_REC_3"/>
    <property type="match status" value="1"/>
</dbReference>
<evidence type="ECO:0000256" key="5">
    <source>
        <dbReference type="ARBA" id="ARBA00022692"/>
    </source>
</evidence>
<keyword evidence="2 12" id="KW-0813">Transport</keyword>
<comment type="subcellular location">
    <subcellularLocation>
        <location evidence="1 12">Cell outer membrane</location>
        <topology evidence="1 12">Multi-pass membrane protein</topology>
    </subcellularLocation>
</comment>
<evidence type="ECO:0000256" key="9">
    <source>
        <dbReference type="ARBA" id="ARBA00023077"/>
    </source>
</evidence>
<evidence type="ECO:0000256" key="12">
    <source>
        <dbReference type="PROSITE-ProRule" id="PRU01360"/>
    </source>
</evidence>
<accession>A0ABW3Y1E0</accession>
<dbReference type="RefSeq" id="WP_377177263.1">
    <property type="nucleotide sequence ID" value="NZ_JBHTMY010000002.1"/>
</dbReference>
<evidence type="ECO:0000256" key="3">
    <source>
        <dbReference type="ARBA" id="ARBA00022452"/>
    </source>
</evidence>
<keyword evidence="7" id="KW-0408">Iron</keyword>
<keyword evidence="10 12" id="KW-0472">Membrane</keyword>
<evidence type="ECO:0000313" key="18">
    <source>
        <dbReference type="Proteomes" id="UP001597201"/>
    </source>
</evidence>
<keyword evidence="18" id="KW-1185">Reference proteome</keyword>
<evidence type="ECO:0000256" key="1">
    <source>
        <dbReference type="ARBA" id="ARBA00004571"/>
    </source>
</evidence>
<proteinExistence type="inferred from homology"/>
<evidence type="ECO:0000256" key="10">
    <source>
        <dbReference type="ARBA" id="ARBA00023136"/>
    </source>
</evidence>
<dbReference type="InterPro" id="IPR012910">
    <property type="entry name" value="Plug_dom"/>
</dbReference>
<dbReference type="PANTHER" id="PTHR32552">
    <property type="entry name" value="FERRICHROME IRON RECEPTOR-RELATED"/>
    <property type="match status" value="1"/>
</dbReference>
<dbReference type="Gene3D" id="2.170.130.10">
    <property type="entry name" value="TonB-dependent receptor, plug domain"/>
    <property type="match status" value="1"/>
</dbReference>
<comment type="caution">
    <text evidence="17">The sequence shown here is derived from an EMBL/GenBank/DDBJ whole genome shotgun (WGS) entry which is preliminary data.</text>
</comment>
<dbReference type="PANTHER" id="PTHR32552:SF68">
    <property type="entry name" value="FERRICHROME OUTER MEMBRANE TRANSPORTER_PHAGE RECEPTOR"/>
    <property type="match status" value="1"/>
</dbReference>
<feature type="signal peptide" evidence="14">
    <location>
        <begin position="1"/>
        <end position="17"/>
    </location>
</feature>
<keyword evidence="11 12" id="KW-0998">Cell outer membrane</keyword>
<dbReference type="Pfam" id="PF00593">
    <property type="entry name" value="TonB_dep_Rec_b-barrel"/>
    <property type="match status" value="1"/>
</dbReference>
<keyword evidence="4" id="KW-0410">Iron transport</keyword>
<dbReference type="InterPro" id="IPR039426">
    <property type="entry name" value="TonB-dep_rcpt-like"/>
</dbReference>
<feature type="chain" id="PRO_5046125932" evidence="14">
    <location>
        <begin position="18"/>
        <end position="722"/>
    </location>
</feature>
<dbReference type="InterPro" id="IPR037066">
    <property type="entry name" value="Plug_dom_sf"/>
</dbReference>
<evidence type="ECO:0000259" key="15">
    <source>
        <dbReference type="Pfam" id="PF00593"/>
    </source>
</evidence>
<name>A0ABW3Y1E0_9FLAO</name>
<dbReference type="EMBL" id="JBHTMY010000002">
    <property type="protein sequence ID" value="MFD1315273.1"/>
    <property type="molecule type" value="Genomic_DNA"/>
</dbReference>
<evidence type="ECO:0000256" key="13">
    <source>
        <dbReference type="RuleBase" id="RU003357"/>
    </source>
</evidence>
<dbReference type="Gene3D" id="2.40.170.20">
    <property type="entry name" value="TonB-dependent receptor, beta-barrel domain"/>
    <property type="match status" value="1"/>
</dbReference>
<gene>
    <name evidence="17" type="ORF">ACFQ39_06560</name>
</gene>
<keyword evidence="3 12" id="KW-1134">Transmembrane beta strand</keyword>
<comment type="similarity">
    <text evidence="12 13">Belongs to the TonB-dependent receptor family.</text>
</comment>
<evidence type="ECO:0000313" key="17">
    <source>
        <dbReference type="EMBL" id="MFD1315273.1"/>
    </source>
</evidence>
<dbReference type="InterPro" id="IPR000531">
    <property type="entry name" value="Beta-barrel_TonB"/>
</dbReference>
<dbReference type="Pfam" id="PF07715">
    <property type="entry name" value="Plug"/>
    <property type="match status" value="1"/>
</dbReference>
<dbReference type="Proteomes" id="UP001597201">
    <property type="component" value="Unassembled WGS sequence"/>
</dbReference>
<evidence type="ECO:0000256" key="6">
    <source>
        <dbReference type="ARBA" id="ARBA00022729"/>
    </source>
</evidence>
<reference evidence="18" key="1">
    <citation type="journal article" date="2019" name="Int. J. Syst. Evol. Microbiol.">
        <title>The Global Catalogue of Microorganisms (GCM) 10K type strain sequencing project: providing services to taxonomists for standard genome sequencing and annotation.</title>
        <authorList>
            <consortium name="The Broad Institute Genomics Platform"/>
            <consortium name="The Broad Institute Genome Sequencing Center for Infectious Disease"/>
            <person name="Wu L."/>
            <person name="Ma J."/>
        </authorList>
    </citation>
    <scope>NUCLEOTIDE SEQUENCE [LARGE SCALE GENOMIC DNA]</scope>
    <source>
        <strain evidence="18">CCUG 61485</strain>
    </source>
</reference>
<dbReference type="SUPFAM" id="SSF56935">
    <property type="entry name" value="Porins"/>
    <property type="match status" value="1"/>
</dbReference>
<keyword evidence="5 12" id="KW-0812">Transmembrane</keyword>
<feature type="domain" description="TonB-dependent receptor-like beta-barrel" evidence="15">
    <location>
        <begin position="255"/>
        <end position="674"/>
    </location>
</feature>
<sequence>MKKIIVCFILFQTTVWAQDMAVLKDTVQLEEVVVKAVRVDEKAPFAQSTITKKEIEKRNLGQDVPILMNFLPSVVTTSDAGAGVGYTGIRVRGSDATRVNVTINGIPYNDAESQGTFWVNISDFASSVEDLQLQRGVGTSTNGSGAFGASLNLLTESISNRANAEINSSFGSFNTFKHNVKFSTGLIGNHFELAGRLSVITSDGYIDRASSDLKSYFLQGAYKDENTLIKALTFGGHEITYQAWYGIDAETLKTDRKFNFAGIYTDQNGETQFYDNEVDNYQQDHFQLHWSEKVNNYWSTNIGLNYTKGKGYFEQYKEDESLEDYDIDPISIGGESIETTDLIRRRWLDNDFYVINATGNYNDSKLDLVFGGSYSLYDGDHFGEIIWARFAGDSEIRDRYYQGNGTKKDFSVFAKATYKIRQNWAVYGDLQERFVNYKTTGLTSDRIALVVDENYAFFNPKFGTTYDINKEQNIYFSYARANREPNRNDFENGVEKPEKLNDFELGWRLNKSKTQINANIYYMAYEDQLVLTGELDDVGNPIRTNSGESYRLGFELDARLKFLDHWTLIPSLTLSSNKNIDFVTTIDGEIVDLGKTNIAFSPDVVGSNMLLYQPNEQWYFGLLSKYVGEQYMGNIDSEGSKLDSYFINDLNVGYTLNDFWIFKSVDFNLLVNNIFNVKYVSNGYFYTYDDTWSNPGETITIEGAGYYPQAEINFLAGLSLKF</sequence>
<keyword evidence="9 13" id="KW-0798">TonB box</keyword>